<dbReference type="CDD" id="cd00817">
    <property type="entry name" value="ValRS_core"/>
    <property type="match status" value="1"/>
</dbReference>
<reference evidence="14 15" key="1">
    <citation type="submission" date="2020-08" db="EMBL/GenBank/DDBJ databases">
        <title>Bridging the membrane lipid divide: bacteria of the FCB group superphylum have the potential to synthesize archaeal ether lipids.</title>
        <authorList>
            <person name="Villanueva L."/>
            <person name="Von Meijenfeldt F.A.B."/>
            <person name="Westbye A.B."/>
            <person name="Yadav S."/>
            <person name="Hopmans E.C."/>
            <person name="Dutilh B.E."/>
            <person name="Sinninghe Damste J.S."/>
        </authorList>
    </citation>
    <scope>NUCLEOTIDE SEQUENCE [LARGE SCALE GENOMIC DNA]</scope>
    <source>
        <strain evidence="14">NIOZ-UU36</strain>
    </source>
</reference>
<comment type="similarity">
    <text evidence="9 10">Belongs to the class-I aminoacyl-tRNA synthetase family. ValS type 1 subfamily.</text>
</comment>
<keyword evidence="7 10" id="KW-0030">Aminoacyl-tRNA synthetase</keyword>
<comment type="domain">
    <text evidence="10">ValRS has two distinct active sites: one for aminoacylation and one for editing. The misactivated threonine is translocated from the active site to the editing site.</text>
</comment>
<evidence type="ECO:0000259" key="12">
    <source>
        <dbReference type="Pfam" id="PF08264"/>
    </source>
</evidence>
<dbReference type="Gene3D" id="1.10.730.10">
    <property type="entry name" value="Isoleucyl-tRNA Synthetase, Domain 1"/>
    <property type="match status" value="1"/>
</dbReference>
<dbReference type="GO" id="GO:0005829">
    <property type="term" value="C:cytosol"/>
    <property type="evidence" value="ECO:0007669"/>
    <property type="project" value="TreeGrafter"/>
</dbReference>
<dbReference type="FunFam" id="3.40.50.620:FF:000020">
    <property type="entry name" value="Valine--tRNA ligase, mitochondrial"/>
    <property type="match status" value="1"/>
</dbReference>
<gene>
    <name evidence="10" type="primary">valS</name>
    <name evidence="14" type="ORF">H8E29_17045</name>
</gene>
<comment type="function">
    <text evidence="10">Catalyzes the attachment of valine to tRNA(Val). As ValRS can inadvertently accommodate and process structurally similar amino acids such as threonine, to avoid such errors, it has a 'posttransfer' editing activity that hydrolyzes mischarged Thr-tRNA(Val) in a tRNA-dependent manner.</text>
</comment>
<feature type="domain" description="Aminoacyl-tRNA synthetase class Ia" evidence="11">
    <location>
        <begin position="19"/>
        <end position="583"/>
    </location>
</feature>
<dbReference type="FunFam" id="3.40.50.620:FF:000098">
    <property type="entry name" value="Valine--tRNA ligase"/>
    <property type="match status" value="1"/>
</dbReference>
<evidence type="ECO:0000313" key="14">
    <source>
        <dbReference type="EMBL" id="MBC8336965.1"/>
    </source>
</evidence>
<dbReference type="GO" id="GO:0004832">
    <property type="term" value="F:valine-tRNA ligase activity"/>
    <property type="evidence" value="ECO:0007669"/>
    <property type="project" value="UniProtKB-UniRule"/>
</dbReference>
<dbReference type="InterPro" id="IPR010978">
    <property type="entry name" value="tRNA-bd_arm"/>
</dbReference>
<evidence type="ECO:0000256" key="7">
    <source>
        <dbReference type="ARBA" id="ARBA00023146"/>
    </source>
</evidence>
<dbReference type="InterPro" id="IPR037118">
    <property type="entry name" value="Val-tRNA_synth_C_sf"/>
</dbReference>
<dbReference type="Pfam" id="PF10458">
    <property type="entry name" value="Val_tRNA-synt_C"/>
    <property type="match status" value="1"/>
</dbReference>
<dbReference type="FunFam" id="1.10.730.10:FF:000014">
    <property type="entry name" value="Valine--tRNA ligase"/>
    <property type="match status" value="1"/>
</dbReference>
<feature type="binding site" evidence="10">
    <location>
        <position position="546"/>
    </location>
    <ligand>
        <name>ATP</name>
        <dbReference type="ChEBI" id="CHEBI:30616"/>
    </ligand>
</feature>
<dbReference type="Gene3D" id="3.40.50.620">
    <property type="entry name" value="HUPs"/>
    <property type="match status" value="2"/>
</dbReference>
<evidence type="ECO:0000256" key="8">
    <source>
        <dbReference type="ARBA" id="ARBA00047552"/>
    </source>
</evidence>
<dbReference type="SUPFAM" id="SSF52374">
    <property type="entry name" value="Nucleotidylyl transferase"/>
    <property type="match status" value="1"/>
</dbReference>
<comment type="subunit">
    <text evidence="10">Monomer.</text>
</comment>
<evidence type="ECO:0000259" key="13">
    <source>
        <dbReference type="Pfam" id="PF10458"/>
    </source>
</evidence>
<keyword evidence="1 10" id="KW-0963">Cytoplasm</keyword>
<comment type="catalytic activity">
    <reaction evidence="8 10">
        <text>tRNA(Val) + L-valine + ATP = L-valyl-tRNA(Val) + AMP + diphosphate</text>
        <dbReference type="Rhea" id="RHEA:10704"/>
        <dbReference type="Rhea" id="RHEA-COMP:9672"/>
        <dbReference type="Rhea" id="RHEA-COMP:9708"/>
        <dbReference type="ChEBI" id="CHEBI:30616"/>
        <dbReference type="ChEBI" id="CHEBI:33019"/>
        <dbReference type="ChEBI" id="CHEBI:57762"/>
        <dbReference type="ChEBI" id="CHEBI:78442"/>
        <dbReference type="ChEBI" id="CHEBI:78537"/>
        <dbReference type="ChEBI" id="CHEBI:456215"/>
        <dbReference type="EC" id="6.1.1.9"/>
    </reaction>
</comment>
<evidence type="ECO:0000256" key="3">
    <source>
        <dbReference type="ARBA" id="ARBA00022741"/>
    </source>
</evidence>
<keyword evidence="2 10" id="KW-0436">Ligase</keyword>
<keyword evidence="5 10" id="KW-0648">Protein biosynthesis</keyword>
<protein>
    <recommendedName>
        <fullName evidence="10">Valine--tRNA ligase</fullName>
        <ecNumber evidence="10">6.1.1.9</ecNumber>
    </recommendedName>
    <alternativeName>
        <fullName evidence="10">Valyl-tRNA synthetase</fullName>
        <shortName evidence="10">ValRS</shortName>
    </alternativeName>
</protein>
<dbReference type="CDD" id="cd07962">
    <property type="entry name" value="Anticodon_Ia_Val"/>
    <property type="match status" value="1"/>
</dbReference>
<proteinExistence type="inferred from homology"/>
<comment type="subcellular location">
    <subcellularLocation>
        <location evidence="10">Cytoplasm</location>
    </subcellularLocation>
</comment>
<evidence type="ECO:0000256" key="4">
    <source>
        <dbReference type="ARBA" id="ARBA00022840"/>
    </source>
</evidence>
<dbReference type="SUPFAM" id="SSF47323">
    <property type="entry name" value="Anticodon-binding domain of a subclass of class I aminoacyl-tRNA synthetases"/>
    <property type="match status" value="1"/>
</dbReference>
<evidence type="ECO:0000256" key="5">
    <source>
        <dbReference type="ARBA" id="ARBA00022917"/>
    </source>
</evidence>
<evidence type="ECO:0000256" key="2">
    <source>
        <dbReference type="ARBA" id="ARBA00022598"/>
    </source>
</evidence>
<dbReference type="Proteomes" id="UP000614469">
    <property type="component" value="Unassembled WGS sequence"/>
</dbReference>
<evidence type="ECO:0000256" key="9">
    <source>
        <dbReference type="ARBA" id="ARBA00060830"/>
    </source>
</evidence>
<dbReference type="InterPro" id="IPR013155">
    <property type="entry name" value="M/V/L/I-tRNA-synth_anticd-bd"/>
</dbReference>
<keyword evidence="4 10" id="KW-0067">ATP-binding</keyword>
<dbReference type="InterPro" id="IPR002300">
    <property type="entry name" value="aa-tRNA-synth_Ia"/>
</dbReference>
<feature type="domain" description="Valyl-tRNA synthetase tRNA-binding arm" evidence="13">
    <location>
        <begin position="849"/>
        <end position="909"/>
    </location>
</feature>
<evidence type="ECO:0000256" key="6">
    <source>
        <dbReference type="ARBA" id="ARBA00023054"/>
    </source>
</evidence>
<dbReference type="HAMAP" id="MF_02004">
    <property type="entry name" value="Val_tRNA_synth_type1"/>
    <property type="match status" value="1"/>
</dbReference>
<dbReference type="PANTHER" id="PTHR11946:SF93">
    <property type="entry name" value="VALINE--TRNA LIGASE, CHLOROPLASTIC_MITOCHONDRIAL 2"/>
    <property type="match status" value="1"/>
</dbReference>
<dbReference type="EMBL" id="JACNJN010000214">
    <property type="protein sequence ID" value="MBC8336965.1"/>
    <property type="molecule type" value="Genomic_DNA"/>
</dbReference>
<evidence type="ECO:0000313" key="15">
    <source>
        <dbReference type="Proteomes" id="UP000614469"/>
    </source>
</evidence>
<evidence type="ECO:0000259" key="11">
    <source>
        <dbReference type="Pfam" id="PF00133"/>
    </source>
</evidence>
<dbReference type="InterPro" id="IPR002303">
    <property type="entry name" value="Valyl-tRNA_ligase"/>
</dbReference>
<dbReference type="GO" id="GO:0005524">
    <property type="term" value="F:ATP binding"/>
    <property type="evidence" value="ECO:0007669"/>
    <property type="project" value="UniProtKB-UniRule"/>
</dbReference>
<feature type="coiled-coil region" evidence="10">
    <location>
        <begin position="847"/>
        <end position="908"/>
    </location>
</feature>
<dbReference type="PRINTS" id="PR00986">
    <property type="entry name" value="TRNASYNTHVAL"/>
</dbReference>
<sequence>MTKKELPKAYDFKDTEERIYKMWESGGYFKPHNDPNEPDFDPNVKPFVISIPPPNVTGELHTGHAMFVSIEDLMIRYHRMKGFSTLWVPGTDHAGIATQLMVERHLLKTEEVTREEMGREKFLEHSWKWKEEYHDRITGQIRRMGASCDWDRERFTLDEGLSKAVREAFVRLHEKGLIYRGPRLINWSPGLKTAVSDLEVEYEEEEGKLYFFKYMLAPDETSEVSETSEVFIPVATTRPETILGDTAVAVHPEDERYQKYIGKMVTVPILGREIPVIADEYVTREFGTGALKITPAHDPNDYEIGQKHTLPLISMLDKDARVNENGGAYEGMDRFDARKKLWEDMREADLVIKEEPYLHQVPRSQRGGEIIEPMISTQWFVKMDNLAGAALEAVKDGRITIIPEYFTKVYYNWMENIRDWCISRQLWWGHRIPVWYCADCDEITVAREDPTECAHCGSAKIEQDPDVLDTWFSSGLWPFSTLGWPEETPDLGYFYPTSIMETGADILFFWVARMIIDALEFTGEIPFHTIYLHGLIHDKDGKKMSKTKGNVIDPLTVMDDFGTDALRFTLLVGSTPGKDTNLSLKKVEANRNFANKVWNAGRFVISMINGLPSPNGRGAGGEGDKWTLADSWIWARLQDLIRNVERLFAGFQYGEAGRQIYDFFWSDFADWYLEIAKLQMQNPEMQSTTARTLARVLDNSLRLLHPFTPFVTEELWGHLRSTILESPIADLAEDWSEVLITASWPEERDPEGWEDGKVADFALIQEVVRSIRNLRAEKGVQPGKRIEAIFVGGEKTPLVQEQAKVIAMLAKLDGEKTSVVESIPEKPEGSVALVVGPIEIFIPLEGMVDLAAERDRLEAELKEAESHIIRLEKMLSSPFAKKAPAAVVDKEREKLAGYKETAEKIKAQL</sequence>
<accession>A0A8J6NKZ3</accession>
<dbReference type="SUPFAM" id="SSF46589">
    <property type="entry name" value="tRNA-binding arm"/>
    <property type="match status" value="1"/>
</dbReference>
<feature type="domain" description="Methionyl/Valyl/Leucyl/Isoleucyl-tRNA synthetase anticodon-binding" evidence="12">
    <location>
        <begin position="630"/>
        <end position="788"/>
    </location>
</feature>
<dbReference type="InterPro" id="IPR009008">
    <property type="entry name" value="Val/Leu/Ile-tRNA-synth_edit"/>
</dbReference>
<dbReference type="FunFam" id="1.10.287.380:FF:000001">
    <property type="entry name" value="Valine--tRNA ligase"/>
    <property type="match status" value="1"/>
</dbReference>
<dbReference type="NCBIfam" id="NF004349">
    <property type="entry name" value="PRK05729.1"/>
    <property type="match status" value="1"/>
</dbReference>
<dbReference type="SUPFAM" id="SSF50677">
    <property type="entry name" value="ValRS/IleRS/LeuRS editing domain"/>
    <property type="match status" value="1"/>
</dbReference>
<name>A0A8J6NKZ3_9CHLR</name>
<dbReference type="AlphaFoldDB" id="A0A8J6NKZ3"/>
<organism evidence="14 15">
    <name type="scientific">Candidatus Desulfolinea nitratireducens</name>
    <dbReference type="NCBI Taxonomy" id="2841698"/>
    <lineage>
        <taxon>Bacteria</taxon>
        <taxon>Bacillati</taxon>
        <taxon>Chloroflexota</taxon>
        <taxon>Anaerolineae</taxon>
        <taxon>Anaerolineales</taxon>
        <taxon>Anaerolineales incertae sedis</taxon>
        <taxon>Candidatus Desulfolinea</taxon>
    </lineage>
</organism>
<dbReference type="InterPro" id="IPR019499">
    <property type="entry name" value="Val-tRNA_synth_tRNA-bd"/>
</dbReference>
<dbReference type="EC" id="6.1.1.9" evidence="10"/>
<dbReference type="GO" id="GO:0006438">
    <property type="term" value="P:valyl-tRNA aminoacylation"/>
    <property type="evidence" value="ECO:0007669"/>
    <property type="project" value="UniProtKB-UniRule"/>
</dbReference>
<dbReference type="InterPro" id="IPR033705">
    <property type="entry name" value="Anticodon_Ia_Val"/>
</dbReference>
<dbReference type="GO" id="GO:0002161">
    <property type="term" value="F:aminoacyl-tRNA deacylase activity"/>
    <property type="evidence" value="ECO:0007669"/>
    <property type="project" value="InterPro"/>
</dbReference>
<dbReference type="Pfam" id="PF08264">
    <property type="entry name" value="Anticodon_1"/>
    <property type="match status" value="1"/>
</dbReference>
<dbReference type="InterPro" id="IPR009080">
    <property type="entry name" value="tRNAsynth_Ia_anticodon-bd"/>
</dbReference>
<comment type="caution">
    <text evidence="10">Lacks conserved residue(s) required for the propagation of feature annotation.</text>
</comment>
<dbReference type="NCBIfam" id="TIGR00422">
    <property type="entry name" value="valS"/>
    <property type="match status" value="1"/>
</dbReference>
<comment type="domain">
    <text evidence="10">The C-terminal coiled-coil domain is crucial for aminoacylation activity.</text>
</comment>
<dbReference type="Pfam" id="PF00133">
    <property type="entry name" value="tRNA-synt_1"/>
    <property type="match status" value="1"/>
</dbReference>
<dbReference type="PANTHER" id="PTHR11946">
    <property type="entry name" value="VALYL-TRNA SYNTHETASES"/>
    <property type="match status" value="1"/>
</dbReference>
<keyword evidence="6 10" id="KW-0175">Coiled coil</keyword>
<dbReference type="Gene3D" id="3.90.740.10">
    <property type="entry name" value="Valyl/Leucyl/Isoleucyl-tRNA synthetase, editing domain"/>
    <property type="match status" value="1"/>
</dbReference>
<evidence type="ECO:0000256" key="10">
    <source>
        <dbReference type="HAMAP-Rule" id="MF_02004"/>
    </source>
</evidence>
<comment type="caution">
    <text evidence="14">The sequence shown here is derived from an EMBL/GenBank/DDBJ whole genome shotgun (WGS) entry which is preliminary data.</text>
</comment>
<evidence type="ECO:0000256" key="1">
    <source>
        <dbReference type="ARBA" id="ARBA00022490"/>
    </source>
</evidence>
<dbReference type="InterPro" id="IPR014729">
    <property type="entry name" value="Rossmann-like_a/b/a_fold"/>
</dbReference>
<dbReference type="Gene3D" id="1.10.287.380">
    <property type="entry name" value="Valyl-tRNA synthetase, C-terminal domain"/>
    <property type="match status" value="1"/>
</dbReference>
<feature type="short sequence motif" description="'KMSKS' region" evidence="10">
    <location>
        <begin position="543"/>
        <end position="547"/>
    </location>
</feature>
<keyword evidence="3 10" id="KW-0547">Nucleotide-binding</keyword>